<keyword evidence="5" id="KW-1185">Reference proteome</keyword>
<gene>
    <name evidence="4" type="ORF">Q5P01_009566</name>
</gene>
<dbReference type="SUPFAM" id="SSF48726">
    <property type="entry name" value="Immunoglobulin"/>
    <property type="match status" value="1"/>
</dbReference>
<feature type="domain" description="Ig-like" evidence="3">
    <location>
        <begin position="36"/>
        <end position="127"/>
    </location>
</feature>
<dbReference type="Proteomes" id="UP001187415">
    <property type="component" value="Unassembled WGS sequence"/>
</dbReference>
<dbReference type="InterPro" id="IPR036179">
    <property type="entry name" value="Ig-like_dom_sf"/>
</dbReference>
<feature type="signal peptide" evidence="2">
    <location>
        <begin position="1"/>
        <end position="27"/>
    </location>
</feature>
<keyword evidence="2" id="KW-0732">Signal</keyword>
<feature type="compositionally biased region" description="Basic and acidic residues" evidence="1">
    <location>
        <begin position="323"/>
        <end position="347"/>
    </location>
</feature>
<evidence type="ECO:0000256" key="1">
    <source>
        <dbReference type="SAM" id="MobiDB-lite"/>
    </source>
</evidence>
<feature type="compositionally biased region" description="Basic and acidic residues" evidence="1">
    <location>
        <begin position="306"/>
        <end position="316"/>
    </location>
</feature>
<dbReference type="AlphaFoldDB" id="A0AA88SXK2"/>
<feature type="region of interest" description="Disordered" evidence="1">
    <location>
        <begin position="247"/>
        <end position="454"/>
    </location>
</feature>
<sequence>MVQPATGFKMLFRWLTVTAFLAGAAHQQRTVIGQGGVSVAPTCKVKGHPDVELTLLCGDGKKAGVVWYWHTPFGELQTPGFYSEMDPVVLHPDGSLVITNSSSLHSGLYYCLLQHTEGTTLWPYELSVGHDHQSIQEHGEHGQSSSCATFRFRRDVVPEGEKQEGPSDQEFAGAVAASVLLTFALGFSAGALSRTHVLRCLGALTMRLQSPQQQSDTGARDPEVTMTTLPPMYQASEVGQVWDDNSVNSASADTTISSTASSPPVKPQRSFRHKQEEQQETAAYLEGCDNMEEEERSMEDAGAGRSVDKENKVCEREGDEAEEGKREFRCSQDGGNRSEMDEHKCSEEKDEGEGREEKEEWEQENEGTGNEEERREREEEAEGNGEKTRNEQGDEEDGWREGKDGEERGDEDICGDSEKPSTETETEGNETQEDTVKRGITETGEAAMSSPSRRSRVIRLYQYDEQGRRYAHLPDPTPEDPVPRPRQRTVSLTRLNTIMTAASAGPLDVGATGGEEDERTHFHMDI</sequence>
<feature type="region of interest" description="Disordered" evidence="1">
    <location>
        <begin position="503"/>
        <end position="526"/>
    </location>
</feature>
<dbReference type="InterPro" id="IPR007110">
    <property type="entry name" value="Ig-like_dom"/>
</dbReference>
<evidence type="ECO:0000259" key="3">
    <source>
        <dbReference type="PROSITE" id="PS50835"/>
    </source>
</evidence>
<evidence type="ECO:0000313" key="5">
    <source>
        <dbReference type="Proteomes" id="UP001187415"/>
    </source>
</evidence>
<feature type="region of interest" description="Disordered" evidence="1">
    <location>
        <begin position="467"/>
        <end position="486"/>
    </location>
</feature>
<proteinExistence type="predicted"/>
<evidence type="ECO:0000313" key="4">
    <source>
        <dbReference type="EMBL" id="KAK2846567.1"/>
    </source>
</evidence>
<protein>
    <recommendedName>
        <fullName evidence="3">Ig-like domain-containing protein</fullName>
    </recommendedName>
</protein>
<feature type="compositionally biased region" description="Acidic residues" evidence="1">
    <location>
        <begin position="348"/>
        <end position="365"/>
    </location>
</feature>
<dbReference type="EMBL" id="JAUPFM010000007">
    <property type="protein sequence ID" value="KAK2846567.1"/>
    <property type="molecule type" value="Genomic_DNA"/>
</dbReference>
<organism evidence="4 5">
    <name type="scientific">Channa striata</name>
    <name type="common">Snakehead murrel</name>
    <name type="synonym">Ophicephalus striatus</name>
    <dbReference type="NCBI Taxonomy" id="64152"/>
    <lineage>
        <taxon>Eukaryota</taxon>
        <taxon>Metazoa</taxon>
        <taxon>Chordata</taxon>
        <taxon>Craniata</taxon>
        <taxon>Vertebrata</taxon>
        <taxon>Euteleostomi</taxon>
        <taxon>Actinopterygii</taxon>
        <taxon>Neopterygii</taxon>
        <taxon>Teleostei</taxon>
        <taxon>Neoteleostei</taxon>
        <taxon>Acanthomorphata</taxon>
        <taxon>Anabantaria</taxon>
        <taxon>Anabantiformes</taxon>
        <taxon>Channoidei</taxon>
        <taxon>Channidae</taxon>
        <taxon>Channa</taxon>
    </lineage>
</organism>
<dbReference type="PROSITE" id="PS50835">
    <property type="entry name" value="IG_LIKE"/>
    <property type="match status" value="1"/>
</dbReference>
<evidence type="ECO:0000256" key="2">
    <source>
        <dbReference type="SAM" id="SignalP"/>
    </source>
</evidence>
<accession>A0AA88SXK2</accession>
<feature type="compositionally biased region" description="Low complexity" evidence="1">
    <location>
        <begin position="249"/>
        <end position="262"/>
    </location>
</feature>
<feature type="chain" id="PRO_5041650639" description="Ig-like domain-containing protein" evidence="2">
    <location>
        <begin position="28"/>
        <end position="526"/>
    </location>
</feature>
<name>A0AA88SXK2_CHASR</name>
<dbReference type="Gene3D" id="2.60.40.10">
    <property type="entry name" value="Immunoglobulins"/>
    <property type="match status" value="1"/>
</dbReference>
<feature type="compositionally biased region" description="Basic and acidic residues" evidence="1">
    <location>
        <begin position="371"/>
        <end position="392"/>
    </location>
</feature>
<reference evidence="4" key="1">
    <citation type="submission" date="2023-07" db="EMBL/GenBank/DDBJ databases">
        <title>Chromosome-level Genome Assembly of Striped Snakehead (Channa striata).</title>
        <authorList>
            <person name="Liu H."/>
        </authorList>
    </citation>
    <scope>NUCLEOTIDE SEQUENCE</scope>
    <source>
        <strain evidence="4">Gz</strain>
        <tissue evidence="4">Muscle</tissue>
    </source>
</reference>
<dbReference type="InterPro" id="IPR013783">
    <property type="entry name" value="Ig-like_fold"/>
</dbReference>
<comment type="caution">
    <text evidence="4">The sequence shown here is derived from an EMBL/GenBank/DDBJ whole genome shotgun (WGS) entry which is preliminary data.</text>
</comment>
<feature type="compositionally biased region" description="Acidic residues" evidence="1">
    <location>
        <begin position="424"/>
        <end position="433"/>
    </location>
</feature>